<dbReference type="Pfam" id="PF14310">
    <property type="entry name" value="Fn3-like"/>
    <property type="match status" value="1"/>
</dbReference>
<dbReference type="Gene3D" id="3.20.20.300">
    <property type="entry name" value="Glycoside hydrolase, family 3, N-terminal domain"/>
    <property type="match status" value="1"/>
</dbReference>
<evidence type="ECO:0000256" key="1">
    <source>
        <dbReference type="ARBA" id="ARBA00005336"/>
    </source>
</evidence>
<dbReference type="InterPro" id="IPR036881">
    <property type="entry name" value="Glyco_hydro_3_C_sf"/>
</dbReference>
<evidence type="ECO:0000259" key="3">
    <source>
        <dbReference type="SMART" id="SM01217"/>
    </source>
</evidence>
<keyword evidence="4" id="KW-0326">Glycosidase</keyword>
<dbReference type="PRINTS" id="PR00133">
    <property type="entry name" value="GLHYDRLASE3"/>
</dbReference>
<dbReference type="InterPro" id="IPR002772">
    <property type="entry name" value="Glyco_hydro_3_C"/>
</dbReference>
<dbReference type="EMBL" id="CADCUS010000477">
    <property type="protein sequence ID" value="CAA9430889.1"/>
    <property type="molecule type" value="Genomic_DNA"/>
</dbReference>
<evidence type="ECO:0000256" key="2">
    <source>
        <dbReference type="ARBA" id="ARBA00022801"/>
    </source>
</evidence>
<proteinExistence type="inferred from homology"/>
<gene>
    <name evidence="4" type="ORF">AVDCRST_MAG66-3290</name>
</gene>
<dbReference type="InterPro" id="IPR036962">
    <property type="entry name" value="Glyco_hydro_3_N_sf"/>
</dbReference>
<dbReference type="AlphaFoldDB" id="A0A6J4Q071"/>
<dbReference type="InterPro" id="IPR026891">
    <property type="entry name" value="Fn3-like"/>
</dbReference>
<sequence>MIEHLTLEQKVRLLTGADFWSTHPEPAVGLRRMVLSDGPAGVRGETFDERDPSLSLPSGTALGATWDLGLVRRYGAALGAEARRQGVDVVLGPTINLHRAPSGGRHFESLSEDPLLTAELAVAYVEGVQGHGVGATPKHYVANDSETDRLTVDNRIDERTLREVYLAPFEAAVRAGAWLVMSAYNSVNGATMSENPLLRSPLVDEWGFDGVVVSDWTAVRSTEASALAAQDLAMPGPDGPWGGALVTAVREGRVPEAAIDEKVERLLRLAERVGALPGSAAAPAPPVEDGVALAREVAAAGTVLVRNTGELPWSAPRSVAVLGASAVAARIQGGGSATVRPREVVSPLDGLRAALPDADVRYALGAQVGDAVQPLHPASITVDGTPGARVRYLDADGGELRVEHRLATGLIWAGDLLEDAVTVEITTRWTPPAPGVHHVGAAGGGETVLTVDGAEVLRVSTSAADGGLFDPPSRTVALEPTGPVDLVLRHSPARDGFAGVVALTLGTAALVPDADAEIAAAAALAAEGEVALVVVGTDEQIESEAVDRTTLALPGRQDDLVRAAAAANPRTVVVVNAGAPVLMPWRDEVAAVLLGWFGGEQCGAALADALLGAREPGGRLPTTWPATGEEDAVLDGFPVDGRVVYDEGVHIGHRGWLRTGETPAYPFGHGLGYTTWALREPSVTGREVAVEVTNTGDRPGRQVVQVYLAREDSAVDRPVRWLAGWAAVELAPGATATARVAVAERSLAHWAGGWTVEPGEFAVHVGTSVADTTAAGTITTP</sequence>
<dbReference type="SUPFAM" id="SSF52279">
    <property type="entry name" value="Beta-D-glucan exohydrolase, C-terminal domain"/>
    <property type="match status" value="1"/>
</dbReference>
<dbReference type="Gene3D" id="3.40.50.1700">
    <property type="entry name" value="Glycoside hydrolase family 3 C-terminal domain"/>
    <property type="match status" value="1"/>
</dbReference>
<feature type="domain" description="Fibronectin type III-like" evidence="3">
    <location>
        <begin position="702"/>
        <end position="769"/>
    </location>
</feature>
<dbReference type="EC" id="3.2.1.21" evidence="4"/>
<dbReference type="GO" id="GO:0008422">
    <property type="term" value="F:beta-glucosidase activity"/>
    <property type="evidence" value="ECO:0007669"/>
    <property type="project" value="UniProtKB-EC"/>
</dbReference>
<dbReference type="InterPro" id="IPR017853">
    <property type="entry name" value="GH"/>
</dbReference>
<accession>A0A6J4Q071</accession>
<dbReference type="InterPro" id="IPR013783">
    <property type="entry name" value="Ig-like_fold"/>
</dbReference>
<reference evidence="4" key="1">
    <citation type="submission" date="2020-02" db="EMBL/GenBank/DDBJ databases">
        <authorList>
            <person name="Meier V. D."/>
        </authorList>
    </citation>
    <scope>NUCLEOTIDE SEQUENCE</scope>
    <source>
        <strain evidence="4">AVDCRST_MAG66</strain>
    </source>
</reference>
<dbReference type="Gene3D" id="2.60.40.10">
    <property type="entry name" value="Immunoglobulins"/>
    <property type="match status" value="1"/>
</dbReference>
<dbReference type="Pfam" id="PF01915">
    <property type="entry name" value="Glyco_hydro_3_C"/>
    <property type="match status" value="1"/>
</dbReference>
<evidence type="ECO:0000313" key="4">
    <source>
        <dbReference type="EMBL" id="CAA9430889.1"/>
    </source>
</evidence>
<name>A0A6J4Q071_9PSEU</name>
<dbReference type="GO" id="GO:0005975">
    <property type="term" value="P:carbohydrate metabolic process"/>
    <property type="evidence" value="ECO:0007669"/>
    <property type="project" value="InterPro"/>
</dbReference>
<dbReference type="SMART" id="SM01217">
    <property type="entry name" value="Fn3_like"/>
    <property type="match status" value="1"/>
</dbReference>
<dbReference type="PANTHER" id="PTHR42715:SF10">
    <property type="entry name" value="BETA-GLUCOSIDASE"/>
    <property type="match status" value="1"/>
</dbReference>
<dbReference type="SUPFAM" id="SSF51445">
    <property type="entry name" value="(Trans)glycosidases"/>
    <property type="match status" value="1"/>
</dbReference>
<dbReference type="InterPro" id="IPR050288">
    <property type="entry name" value="Cellulose_deg_GH3"/>
</dbReference>
<protein>
    <submittedName>
        <fullName evidence="4">GH3</fullName>
        <ecNumber evidence="4">3.2.1.21</ecNumber>
    </submittedName>
</protein>
<dbReference type="Gene3D" id="2.60.120.260">
    <property type="entry name" value="Galactose-binding domain-like"/>
    <property type="match status" value="1"/>
</dbReference>
<dbReference type="InterPro" id="IPR001764">
    <property type="entry name" value="Glyco_hydro_3_N"/>
</dbReference>
<dbReference type="Pfam" id="PF00933">
    <property type="entry name" value="Glyco_hydro_3"/>
    <property type="match status" value="1"/>
</dbReference>
<comment type="similarity">
    <text evidence="1">Belongs to the glycosyl hydrolase 3 family.</text>
</comment>
<organism evidence="4">
    <name type="scientific">uncultured Pseudonocardia sp</name>
    <dbReference type="NCBI Taxonomy" id="211455"/>
    <lineage>
        <taxon>Bacteria</taxon>
        <taxon>Bacillati</taxon>
        <taxon>Actinomycetota</taxon>
        <taxon>Actinomycetes</taxon>
        <taxon>Pseudonocardiales</taxon>
        <taxon>Pseudonocardiaceae</taxon>
        <taxon>Pseudonocardia</taxon>
        <taxon>environmental samples</taxon>
    </lineage>
</organism>
<keyword evidence="2 4" id="KW-0378">Hydrolase</keyword>
<dbReference type="PANTHER" id="PTHR42715">
    <property type="entry name" value="BETA-GLUCOSIDASE"/>
    <property type="match status" value="1"/>
</dbReference>